<comment type="caution">
    <text evidence="2">The sequence shown here is derived from an EMBL/GenBank/DDBJ whole genome shotgun (WGS) entry which is preliminary data.</text>
</comment>
<proteinExistence type="predicted"/>
<dbReference type="EMBL" id="BQKA01000023">
    <property type="protein sequence ID" value="GJM50260.1"/>
    <property type="molecule type" value="Genomic_DNA"/>
</dbReference>
<evidence type="ECO:0000313" key="2">
    <source>
        <dbReference type="EMBL" id="GJM50260.1"/>
    </source>
</evidence>
<organism evidence="2 4">
    <name type="scientific">Capnocytophaga catalasegens</name>
    <dbReference type="NCBI Taxonomy" id="1004260"/>
    <lineage>
        <taxon>Bacteria</taxon>
        <taxon>Pseudomonadati</taxon>
        <taxon>Bacteroidota</taxon>
        <taxon>Flavobacteriia</taxon>
        <taxon>Flavobacteriales</taxon>
        <taxon>Flavobacteriaceae</taxon>
        <taxon>Capnocytophaga</taxon>
    </lineage>
</organism>
<reference evidence="2 5" key="1">
    <citation type="submission" date="2021-11" db="EMBL/GenBank/DDBJ databases">
        <title>Draft genome sequence of Capnocytophaga sp. strain KC07075 isolated from cat oral cavity.</title>
        <authorList>
            <person name="Suzuki M."/>
            <person name="Imaoka K."/>
            <person name="Kimura M."/>
            <person name="Morikawa S."/>
            <person name="Maeda K."/>
        </authorList>
    </citation>
    <scope>NUCLEOTIDE SEQUENCE</scope>
    <source>
        <strain evidence="2">KC07075</strain>
        <strain evidence="3 5">KC07079</strain>
    </source>
</reference>
<evidence type="ECO:0008006" key="6">
    <source>
        <dbReference type="Google" id="ProtNLM"/>
    </source>
</evidence>
<feature type="coiled-coil region" evidence="1">
    <location>
        <begin position="12"/>
        <end position="46"/>
    </location>
</feature>
<keyword evidence="5" id="KW-1185">Reference proteome</keyword>
<keyword evidence="1" id="KW-0175">Coiled coil</keyword>
<evidence type="ECO:0000313" key="3">
    <source>
        <dbReference type="EMBL" id="GJM53491.1"/>
    </source>
</evidence>
<sequence>MLFFDMNSWTNHKRLNKEIESLKKQKEFLQREIERDKKSLEQINTIEGKEKFGREHYYLKHDNEDIYIIEYDTIR</sequence>
<protein>
    <recommendedName>
        <fullName evidence="6">Septum formation initiator</fullName>
    </recommendedName>
</protein>
<evidence type="ECO:0000313" key="5">
    <source>
        <dbReference type="Proteomes" id="UP001208692"/>
    </source>
</evidence>
<gene>
    <name evidence="2" type="ORF">RCZ15_12330</name>
    <name evidence="3" type="ORF">RCZ16_18070</name>
</gene>
<accession>A0AAV5AXX9</accession>
<dbReference type="Proteomes" id="UP001207736">
    <property type="component" value="Unassembled WGS sequence"/>
</dbReference>
<dbReference type="Proteomes" id="UP001208692">
    <property type="component" value="Unassembled WGS sequence"/>
</dbReference>
<evidence type="ECO:0000256" key="1">
    <source>
        <dbReference type="SAM" id="Coils"/>
    </source>
</evidence>
<evidence type="ECO:0000313" key="4">
    <source>
        <dbReference type="Proteomes" id="UP001207736"/>
    </source>
</evidence>
<dbReference type="AlphaFoldDB" id="A0AAV5AXX9"/>
<name>A0AAV5AXX9_9FLAO</name>
<dbReference type="EMBL" id="BQKB01000041">
    <property type="protein sequence ID" value="GJM53491.1"/>
    <property type="molecule type" value="Genomic_DNA"/>
</dbReference>